<evidence type="ECO:0000313" key="2">
    <source>
        <dbReference type="EMBL" id="KAF9064367.1"/>
    </source>
</evidence>
<dbReference type="EMBL" id="JADNRY010000125">
    <property type="protein sequence ID" value="KAF9064367.1"/>
    <property type="molecule type" value="Genomic_DNA"/>
</dbReference>
<keyword evidence="1" id="KW-0812">Transmembrane</keyword>
<dbReference type="InterPro" id="IPR015943">
    <property type="entry name" value="WD40/YVTN_repeat-like_dom_sf"/>
</dbReference>
<dbReference type="InterPro" id="IPR001680">
    <property type="entry name" value="WD40_rpt"/>
</dbReference>
<proteinExistence type="predicted"/>
<gene>
    <name evidence="2" type="ORF">BDP27DRAFT_1367274</name>
</gene>
<keyword evidence="3" id="KW-1185">Reference proteome</keyword>
<dbReference type="Proteomes" id="UP000772434">
    <property type="component" value="Unassembled WGS sequence"/>
</dbReference>
<feature type="transmembrane region" description="Helical" evidence="1">
    <location>
        <begin position="347"/>
        <end position="366"/>
    </location>
</feature>
<sequence length="470" mass="52555">MSYPYRLLYTNNDPSALVRTLAFSKNGRYLASASYDKVLRVHDGRRNFRTIWSHQHSSPFTALVWRSNDVLVAGSLQGELMQFYPTKMFGSKTSNVIYEFSSPIPSIEANSVGNQLLVCSSRAVNVLTEAEDHSWSLRRRIDSVSSIGEPANFEEPPVIATGAYYLQDESQCAVSYLWHGLWKVDLETGESEWNWGPDQRIGTSTISPDRRSLATANICTGIDWFDLSGVPWTKISTTMERQELQSNVPMPVKFINQGNAVAMGTTKGYAIIFHAEHDKAWITALGYFEDGHRTRILATAEGNAGDRTKIRIWSSYDKTSRIWIWGEPWAWTEQDWAPLIGGLLSSFLYYTSLLSAVLVVLVWLRIMPESSQNKIRDVFFGDEASGSPLLSPSPIPSTLEDYWEQFLGKFEVVFRIGDYAFPVNVGKYGSLIGVGCGIVTGLKWAGIVVNGAGTVVNIYNHIIAMLPLGW</sequence>
<evidence type="ECO:0000256" key="1">
    <source>
        <dbReference type="SAM" id="Phobius"/>
    </source>
</evidence>
<keyword evidence="1" id="KW-0472">Membrane</keyword>
<dbReference type="Gene3D" id="2.130.10.10">
    <property type="entry name" value="YVTN repeat-like/Quinoprotein amine dehydrogenase"/>
    <property type="match status" value="1"/>
</dbReference>
<reference evidence="2" key="1">
    <citation type="submission" date="2020-11" db="EMBL/GenBank/DDBJ databases">
        <authorList>
            <consortium name="DOE Joint Genome Institute"/>
            <person name="Ahrendt S."/>
            <person name="Riley R."/>
            <person name="Andreopoulos W."/>
            <person name="Labutti K."/>
            <person name="Pangilinan J."/>
            <person name="Ruiz-Duenas F.J."/>
            <person name="Barrasa J.M."/>
            <person name="Sanchez-Garcia M."/>
            <person name="Camarero S."/>
            <person name="Miyauchi S."/>
            <person name="Serrano A."/>
            <person name="Linde D."/>
            <person name="Babiker R."/>
            <person name="Drula E."/>
            <person name="Ayuso-Fernandez I."/>
            <person name="Pacheco R."/>
            <person name="Padilla G."/>
            <person name="Ferreira P."/>
            <person name="Barriuso J."/>
            <person name="Kellner H."/>
            <person name="Castanera R."/>
            <person name="Alfaro M."/>
            <person name="Ramirez L."/>
            <person name="Pisabarro A.G."/>
            <person name="Kuo A."/>
            <person name="Tritt A."/>
            <person name="Lipzen A."/>
            <person name="He G."/>
            <person name="Yan M."/>
            <person name="Ng V."/>
            <person name="Cullen D."/>
            <person name="Martin F."/>
            <person name="Rosso M.-N."/>
            <person name="Henrissat B."/>
            <person name="Hibbett D."/>
            <person name="Martinez A.T."/>
            <person name="Grigoriev I.V."/>
        </authorList>
    </citation>
    <scope>NUCLEOTIDE SEQUENCE</scope>
    <source>
        <strain evidence="2">AH 40177</strain>
    </source>
</reference>
<name>A0A9P5U396_9AGAR</name>
<organism evidence="2 3">
    <name type="scientific">Rhodocollybia butyracea</name>
    <dbReference type="NCBI Taxonomy" id="206335"/>
    <lineage>
        <taxon>Eukaryota</taxon>
        <taxon>Fungi</taxon>
        <taxon>Dikarya</taxon>
        <taxon>Basidiomycota</taxon>
        <taxon>Agaricomycotina</taxon>
        <taxon>Agaricomycetes</taxon>
        <taxon>Agaricomycetidae</taxon>
        <taxon>Agaricales</taxon>
        <taxon>Marasmiineae</taxon>
        <taxon>Omphalotaceae</taxon>
        <taxon>Rhodocollybia</taxon>
    </lineage>
</organism>
<dbReference type="InterPro" id="IPR036322">
    <property type="entry name" value="WD40_repeat_dom_sf"/>
</dbReference>
<dbReference type="Pfam" id="PF00400">
    <property type="entry name" value="WD40"/>
    <property type="match status" value="1"/>
</dbReference>
<protein>
    <submittedName>
        <fullName evidence="2">WD40-repeat-containing domain protein</fullName>
    </submittedName>
</protein>
<dbReference type="AlphaFoldDB" id="A0A9P5U396"/>
<dbReference type="OrthoDB" id="3238562at2759"/>
<keyword evidence="1" id="KW-1133">Transmembrane helix</keyword>
<comment type="caution">
    <text evidence="2">The sequence shown here is derived from an EMBL/GenBank/DDBJ whole genome shotgun (WGS) entry which is preliminary data.</text>
</comment>
<dbReference type="SMART" id="SM00320">
    <property type="entry name" value="WD40"/>
    <property type="match status" value="2"/>
</dbReference>
<accession>A0A9P5U396</accession>
<evidence type="ECO:0000313" key="3">
    <source>
        <dbReference type="Proteomes" id="UP000772434"/>
    </source>
</evidence>
<dbReference type="SUPFAM" id="SSF50978">
    <property type="entry name" value="WD40 repeat-like"/>
    <property type="match status" value="1"/>
</dbReference>